<dbReference type="Proteomes" id="UP000198418">
    <property type="component" value="Unassembled WGS sequence"/>
</dbReference>
<protein>
    <recommendedName>
        <fullName evidence="3">HTH luxR-type domain-containing protein</fullName>
    </recommendedName>
</protein>
<proteinExistence type="predicted"/>
<evidence type="ECO:0000313" key="2">
    <source>
        <dbReference type="Proteomes" id="UP000198418"/>
    </source>
</evidence>
<evidence type="ECO:0008006" key="3">
    <source>
        <dbReference type="Google" id="ProtNLM"/>
    </source>
</evidence>
<reference evidence="2" key="1">
    <citation type="submission" date="2017-06" db="EMBL/GenBank/DDBJ databases">
        <authorList>
            <person name="Varghese N."/>
            <person name="Submissions S."/>
        </authorList>
    </citation>
    <scope>NUCLEOTIDE SEQUENCE [LARGE SCALE GENOMIC DNA]</scope>
    <source>
        <strain evidence="2">DSM 137</strain>
    </source>
</reference>
<organism evidence="1 2">
    <name type="scientific">Rhodoblastus acidophilus</name>
    <name type="common">Rhodopseudomonas acidophila</name>
    <dbReference type="NCBI Taxonomy" id="1074"/>
    <lineage>
        <taxon>Bacteria</taxon>
        <taxon>Pseudomonadati</taxon>
        <taxon>Pseudomonadota</taxon>
        <taxon>Alphaproteobacteria</taxon>
        <taxon>Hyphomicrobiales</taxon>
        <taxon>Rhodoblastaceae</taxon>
        <taxon>Rhodoblastus</taxon>
    </lineage>
</organism>
<accession>A0A212SBI2</accession>
<dbReference type="RefSeq" id="WP_088522441.1">
    <property type="nucleotide sequence ID" value="NZ_FYDG01000023.1"/>
</dbReference>
<keyword evidence="2" id="KW-1185">Reference proteome</keyword>
<name>A0A212SBI2_RHOAC</name>
<evidence type="ECO:0000313" key="1">
    <source>
        <dbReference type="EMBL" id="SNB82890.1"/>
    </source>
</evidence>
<dbReference type="AlphaFoldDB" id="A0A212SBI2"/>
<dbReference type="EMBL" id="FYDG01000023">
    <property type="protein sequence ID" value="SNB82890.1"/>
    <property type="molecule type" value="Genomic_DNA"/>
</dbReference>
<sequence>MSVSQQFASLNAGEQAVFNLITSRATDQEICRMLKFEREDLVDAVAHINAVFGVADQTDLASKILPLLLQNPERSETGRR</sequence>
<gene>
    <name evidence="1" type="ORF">SAMN06265338_12311</name>
</gene>